<dbReference type="PRINTS" id="PR00081">
    <property type="entry name" value="GDHRDH"/>
</dbReference>
<gene>
    <name evidence="4" type="ORF">SAMN05216285_2311</name>
</gene>
<dbReference type="GO" id="GO:0016616">
    <property type="term" value="F:oxidoreductase activity, acting on the CH-OH group of donors, NAD or NADP as acceptor"/>
    <property type="evidence" value="ECO:0007669"/>
    <property type="project" value="TreeGrafter"/>
</dbReference>
<comment type="similarity">
    <text evidence="1">Belongs to the short-chain dehydrogenases/reductases (SDR) family.</text>
</comment>
<dbReference type="SUPFAM" id="SSF51735">
    <property type="entry name" value="NAD(P)-binding Rossmann-fold domains"/>
    <property type="match status" value="1"/>
</dbReference>
<dbReference type="PANTHER" id="PTHR42760">
    <property type="entry name" value="SHORT-CHAIN DEHYDROGENASES/REDUCTASES FAMILY MEMBER"/>
    <property type="match status" value="1"/>
</dbReference>
<dbReference type="SMART" id="SM00822">
    <property type="entry name" value="PKS_KR"/>
    <property type="match status" value="1"/>
</dbReference>
<evidence type="ECO:0000259" key="3">
    <source>
        <dbReference type="SMART" id="SM00822"/>
    </source>
</evidence>
<dbReference type="InterPro" id="IPR020904">
    <property type="entry name" value="Sc_DH/Rdtase_CS"/>
</dbReference>
<dbReference type="STRING" id="1202768.SAMN05216285_2311"/>
<organism evidence="4 5">
    <name type="scientific">Natrinema salifodinae</name>
    <dbReference type="NCBI Taxonomy" id="1202768"/>
    <lineage>
        <taxon>Archaea</taxon>
        <taxon>Methanobacteriati</taxon>
        <taxon>Methanobacteriota</taxon>
        <taxon>Stenosarchaea group</taxon>
        <taxon>Halobacteria</taxon>
        <taxon>Halobacteriales</taxon>
        <taxon>Natrialbaceae</taxon>
        <taxon>Natrinema</taxon>
    </lineage>
</organism>
<evidence type="ECO:0000313" key="4">
    <source>
        <dbReference type="EMBL" id="SEW10999.1"/>
    </source>
</evidence>
<evidence type="ECO:0000256" key="2">
    <source>
        <dbReference type="ARBA" id="ARBA00023002"/>
    </source>
</evidence>
<dbReference type="PRINTS" id="PR00080">
    <property type="entry name" value="SDRFAMILY"/>
</dbReference>
<dbReference type="GO" id="GO:0005975">
    <property type="term" value="P:carbohydrate metabolic process"/>
    <property type="evidence" value="ECO:0007669"/>
    <property type="project" value="UniProtKB-ARBA"/>
</dbReference>
<dbReference type="EMBL" id="FOIS01000003">
    <property type="protein sequence ID" value="SEW10999.1"/>
    <property type="molecule type" value="Genomic_DNA"/>
</dbReference>
<keyword evidence="2" id="KW-0560">Oxidoreductase</keyword>
<dbReference type="Pfam" id="PF13561">
    <property type="entry name" value="adh_short_C2"/>
    <property type="match status" value="1"/>
</dbReference>
<name>A0A1I0P9W3_9EURY</name>
<dbReference type="PANTHER" id="PTHR42760:SF115">
    <property type="entry name" value="3-OXOACYL-[ACYL-CARRIER-PROTEIN] REDUCTASE FABG"/>
    <property type="match status" value="1"/>
</dbReference>
<feature type="domain" description="Ketoreductase" evidence="3">
    <location>
        <begin position="12"/>
        <end position="199"/>
    </location>
</feature>
<dbReference type="Proteomes" id="UP000183275">
    <property type="component" value="Unassembled WGS sequence"/>
</dbReference>
<protein>
    <submittedName>
        <fullName evidence="4">NAD(P)-dependent dehydrogenase, short-chain alcohol dehydrogenase family</fullName>
    </submittedName>
</protein>
<dbReference type="AlphaFoldDB" id="A0A1I0P9W3"/>
<dbReference type="Gene3D" id="3.40.50.720">
    <property type="entry name" value="NAD(P)-binding Rossmann-like Domain"/>
    <property type="match status" value="1"/>
</dbReference>
<dbReference type="InterPro" id="IPR057326">
    <property type="entry name" value="KR_dom"/>
</dbReference>
<dbReference type="PROSITE" id="PS00061">
    <property type="entry name" value="ADH_SHORT"/>
    <property type="match status" value="1"/>
</dbReference>
<dbReference type="InterPro" id="IPR002347">
    <property type="entry name" value="SDR_fam"/>
</dbReference>
<keyword evidence="5" id="KW-1185">Reference proteome</keyword>
<dbReference type="InterPro" id="IPR036291">
    <property type="entry name" value="NAD(P)-bd_dom_sf"/>
</dbReference>
<evidence type="ECO:0000313" key="5">
    <source>
        <dbReference type="Proteomes" id="UP000183275"/>
    </source>
</evidence>
<dbReference type="OrthoDB" id="281764at2157"/>
<proteinExistence type="inferred from homology"/>
<dbReference type="RefSeq" id="WP_049988754.1">
    <property type="nucleotide sequence ID" value="NZ_FOIS01000003.1"/>
</dbReference>
<dbReference type="FunFam" id="3.40.50.720:FF:000240">
    <property type="entry name" value="SDR family oxidoreductase"/>
    <property type="match status" value="1"/>
</dbReference>
<evidence type="ECO:0000256" key="1">
    <source>
        <dbReference type="ARBA" id="ARBA00006484"/>
    </source>
</evidence>
<accession>A0A1I0P9W3</accession>
<dbReference type="NCBIfam" id="NF005559">
    <property type="entry name" value="PRK07231.1"/>
    <property type="match status" value="1"/>
</dbReference>
<sequence>MSILDSFRLDQRTAVVTGGNRGIGKGIATALADAGADLVVANRDRDSGVAAAEEIAAETGAETLAVQMDVTNEDDVATAVEAIIDEYNSIDVLVNNAGITENVPAERMDPEDWQRVVDVNLTGVFLCSKHVGRRMIDGDGGSIVNVSSISAFIANHPQPQVAYNASKAGLEGLKTQLASEWARYDIRVNNINPGYIRTNMVEDVLKNDPEMAEEWKREMLLDEMARPESIGALAVYLASEASWYMTGESISIDGGYTVR</sequence>
<reference evidence="5" key="1">
    <citation type="submission" date="2016-10" db="EMBL/GenBank/DDBJ databases">
        <authorList>
            <person name="Varghese N."/>
        </authorList>
    </citation>
    <scope>NUCLEOTIDE SEQUENCE [LARGE SCALE GENOMIC DNA]</scope>
    <source>
        <strain evidence="5">CGMCC 1.12284</strain>
    </source>
</reference>